<sequence length="583" mass="61583">MPGPRRKPCARRPPSPRAASRRTCTSRPRHTTGRTPTSCCPECRQCRGTCRMAHCTCTASAPSAGSMRHWPRGRLPCRRGTCSSERQPCGTCPCICPMVVRVSDAKGRGGGWPWAGVGRARRMLAPAHIPMSPSSVPSNMNACLPLSRGAAAPAAVNARGDVYQWGVDSPAPVLTLRGLDAVQVETAGQAPLSVALTRQGSIVVLSPIDAPPADHTATLTIANTGLASYLYPTKTITAEGVSHVLVCPEEPTIKFSKISVGDHHLLAVSTCGRLFSCPLTEKANAFGQLGLGTMGDVPTEDLFILRPVIGLPASHGVADVATGAGHSLAACDSGLVYAFGDNRMQQLTLGHIRMKSRSLTSFPEPTLCRGLPLLASDQWVSRTLAAGGKPDPEQPALPQQVVRLAAGGDTSAFVVIDRDPTPRYNVLVSGFGQFGQLGSGSFLHSVGRAHTVRNLSGLTSMDEATRTRQPIPIRTLSVSLGHCAAILDTTTPTGLPSRYIPPLDAFLWGDNRAGQLGNGLRAMVGVPWQPSERVLSPKKQDGSPAPRPEDLRDLPAVTGTPGHRFDLTCSPTATFVFLAADSR</sequence>
<dbReference type="EMBL" id="KB932201">
    <property type="protein sequence ID" value="KCV72418.1"/>
    <property type="molecule type" value="Genomic_DNA"/>
</dbReference>
<feature type="compositionally biased region" description="Basic residues" evidence="1">
    <location>
        <begin position="1"/>
        <end position="10"/>
    </location>
</feature>
<dbReference type="AlphaFoldDB" id="A0A058ZER9"/>
<evidence type="ECO:0008006" key="4">
    <source>
        <dbReference type="Google" id="ProtNLM"/>
    </source>
</evidence>
<name>A0A058ZER9_FONAL</name>
<dbReference type="OrthoDB" id="10256179at2759"/>
<dbReference type="InterPro" id="IPR053245">
    <property type="entry name" value="MitoProcess-Associated"/>
</dbReference>
<dbReference type="SUPFAM" id="SSF50985">
    <property type="entry name" value="RCC1/BLIP-II"/>
    <property type="match status" value="1"/>
</dbReference>
<organism evidence="2">
    <name type="scientific">Fonticula alba</name>
    <name type="common">Slime mold</name>
    <dbReference type="NCBI Taxonomy" id="691883"/>
    <lineage>
        <taxon>Eukaryota</taxon>
        <taxon>Rotosphaerida</taxon>
        <taxon>Fonticulaceae</taxon>
        <taxon>Fonticula</taxon>
    </lineage>
</organism>
<proteinExistence type="predicted"/>
<dbReference type="InterPro" id="IPR009091">
    <property type="entry name" value="RCC1/BLIP-II"/>
</dbReference>
<dbReference type="GO" id="GO:0034551">
    <property type="term" value="P:mitochondrial respiratory chain complex III assembly"/>
    <property type="evidence" value="ECO:0007669"/>
    <property type="project" value="TreeGrafter"/>
</dbReference>
<dbReference type="GeneID" id="20524727"/>
<dbReference type="PANTHER" id="PTHR47563:SF1">
    <property type="entry name" value="PROTEIN FMP25, MITOCHONDRIAL"/>
    <property type="match status" value="1"/>
</dbReference>
<evidence type="ECO:0000313" key="3">
    <source>
        <dbReference type="Proteomes" id="UP000030693"/>
    </source>
</evidence>
<keyword evidence="3" id="KW-1185">Reference proteome</keyword>
<reference evidence="2" key="1">
    <citation type="submission" date="2013-04" db="EMBL/GenBank/DDBJ databases">
        <title>The Genome Sequence of Fonticula alba ATCC 38817.</title>
        <authorList>
            <consortium name="The Broad Institute Genomics Platform"/>
            <person name="Russ C."/>
            <person name="Cuomo C."/>
            <person name="Burger G."/>
            <person name="Gray M.W."/>
            <person name="Holland P.W.H."/>
            <person name="King N."/>
            <person name="Lang F.B.F."/>
            <person name="Roger A.J."/>
            <person name="Ruiz-Trillo I."/>
            <person name="Brown M."/>
            <person name="Walker B."/>
            <person name="Young S."/>
            <person name="Zeng Q."/>
            <person name="Gargeya S."/>
            <person name="Fitzgerald M."/>
            <person name="Haas B."/>
            <person name="Abouelleil A."/>
            <person name="Allen A.W."/>
            <person name="Alvarado L."/>
            <person name="Arachchi H.M."/>
            <person name="Berlin A.M."/>
            <person name="Chapman S.B."/>
            <person name="Gainer-Dewar J."/>
            <person name="Goldberg J."/>
            <person name="Griggs A."/>
            <person name="Gujja S."/>
            <person name="Hansen M."/>
            <person name="Howarth C."/>
            <person name="Imamovic A."/>
            <person name="Ireland A."/>
            <person name="Larimer J."/>
            <person name="McCowan C."/>
            <person name="Murphy C."/>
            <person name="Pearson M."/>
            <person name="Poon T.W."/>
            <person name="Priest M."/>
            <person name="Roberts A."/>
            <person name="Saif S."/>
            <person name="Shea T."/>
            <person name="Sisk P."/>
            <person name="Sykes S."/>
            <person name="Wortman J."/>
            <person name="Nusbaum C."/>
            <person name="Birren B."/>
        </authorList>
    </citation>
    <scope>NUCLEOTIDE SEQUENCE [LARGE SCALE GENOMIC DNA]</scope>
    <source>
        <strain evidence="2">ATCC 38817</strain>
    </source>
</reference>
<feature type="region of interest" description="Disordered" evidence="1">
    <location>
        <begin position="1"/>
        <end position="37"/>
    </location>
</feature>
<evidence type="ECO:0000313" key="2">
    <source>
        <dbReference type="EMBL" id="KCV72418.1"/>
    </source>
</evidence>
<dbReference type="Gene3D" id="2.130.10.30">
    <property type="entry name" value="Regulator of chromosome condensation 1/beta-lactamase-inhibitor protein II"/>
    <property type="match status" value="1"/>
</dbReference>
<evidence type="ECO:0000256" key="1">
    <source>
        <dbReference type="SAM" id="MobiDB-lite"/>
    </source>
</evidence>
<dbReference type="Proteomes" id="UP000030693">
    <property type="component" value="Unassembled WGS sequence"/>
</dbReference>
<dbReference type="Pfam" id="PF13540">
    <property type="entry name" value="RCC1_2"/>
    <property type="match status" value="1"/>
</dbReference>
<dbReference type="RefSeq" id="XP_009492119.1">
    <property type="nucleotide sequence ID" value="XM_009493844.1"/>
</dbReference>
<feature type="region of interest" description="Disordered" evidence="1">
    <location>
        <begin position="531"/>
        <end position="554"/>
    </location>
</feature>
<protein>
    <recommendedName>
        <fullName evidence="4">Regulator of chromosome condensation</fullName>
    </recommendedName>
</protein>
<dbReference type="GO" id="GO:0005743">
    <property type="term" value="C:mitochondrial inner membrane"/>
    <property type="evidence" value="ECO:0007669"/>
    <property type="project" value="TreeGrafter"/>
</dbReference>
<accession>A0A058ZER9</accession>
<dbReference type="PANTHER" id="PTHR47563">
    <property type="entry name" value="PROTEIN FMP25, MITOCHONDRIAL"/>
    <property type="match status" value="1"/>
</dbReference>
<gene>
    <name evidence="2" type="ORF">H696_00002</name>
</gene>